<dbReference type="GO" id="GO:0004713">
    <property type="term" value="F:protein tyrosine kinase activity"/>
    <property type="evidence" value="ECO:0007669"/>
    <property type="project" value="TreeGrafter"/>
</dbReference>
<evidence type="ECO:0000313" key="3">
    <source>
        <dbReference type="EMBL" id="QMW05863.1"/>
    </source>
</evidence>
<dbReference type="InterPro" id="IPR050445">
    <property type="entry name" value="Bact_polysacc_biosynth/exp"/>
</dbReference>
<dbReference type="PANTHER" id="PTHR32309:SF13">
    <property type="entry name" value="FERRIC ENTEROBACTIN TRANSPORT PROTEIN FEPE"/>
    <property type="match status" value="1"/>
</dbReference>
<evidence type="ECO:0000256" key="1">
    <source>
        <dbReference type="SAM" id="Coils"/>
    </source>
</evidence>
<dbReference type="RefSeq" id="WP_182463237.1">
    <property type="nucleotide sequence ID" value="NZ_CP059732.1"/>
</dbReference>
<dbReference type="EMBL" id="CP059732">
    <property type="protein sequence ID" value="QMW05863.1"/>
    <property type="molecule type" value="Genomic_DNA"/>
</dbReference>
<dbReference type="AlphaFoldDB" id="A0A7G5H421"/>
<name>A0A7G5H421_9BACT</name>
<organism evidence="3 4">
    <name type="scientific">Spirosoma foliorum</name>
    <dbReference type="NCBI Taxonomy" id="2710596"/>
    <lineage>
        <taxon>Bacteria</taxon>
        <taxon>Pseudomonadati</taxon>
        <taxon>Bacteroidota</taxon>
        <taxon>Cytophagia</taxon>
        <taxon>Cytophagales</taxon>
        <taxon>Cytophagaceae</taxon>
        <taxon>Spirosoma</taxon>
    </lineage>
</organism>
<evidence type="ECO:0000313" key="4">
    <source>
        <dbReference type="Proteomes" id="UP000515369"/>
    </source>
</evidence>
<dbReference type="KEGG" id="sfol:H3H32_13685"/>
<keyword evidence="2" id="KW-1133">Transmembrane helix</keyword>
<keyword evidence="2" id="KW-0472">Membrane</keyword>
<evidence type="ECO:0000256" key="2">
    <source>
        <dbReference type="SAM" id="Phobius"/>
    </source>
</evidence>
<dbReference type="PANTHER" id="PTHR32309">
    <property type="entry name" value="TYROSINE-PROTEIN KINASE"/>
    <property type="match status" value="1"/>
</dbReference>
<keyword evidence="4" id="KW-1185">Reference proteome</keyword>
<accession>A0A7G5H421</accession>
<feature type="transmembrane region" description="Helical" evidence="2">
    <location>
        <begin position="14"/>
        <end position="32"/>
    </location>
</feature>
<dbReference type="GO" id="GO:0005886">
    <property type="term" value="C:plasma membrane"/>
    <property type="evidence" value="ECO:0007669"/>
    <property type="project" value="TreeGrafter"/>
</dbReference>
<keyword evidence="1" id="KW-0175">Coiled coil</keyword>
<feature type="coiled-coil region" evidence="1">
    <location>
        <begin position="300"/>
        <end position="354"/>
    </location>
</feature>
<feature type="transmembrane region" description="Helical" evidence="2">
    <location>
        <begin position="469"/>
        <end position="491"/>
    </location>
</feature>
<sequence length="729" mass="81828">MSVEVFLRLLKQHILWFILIPAVTAIAAFFATRNEAKVYKSQATLYTGLVSRYSLLSDRNNAYQDRSASAFDNILTTLNSRETLLQIGVSLLTDHLQLRRPDSLVLGYAGFQKLHNAITPEWENLYYIAADSTLLHNTIDSLAKTPSDNPIKTLLLKSDSYYSIAHLGENIKGSARKNTNDVLLMEYESDDPAVSQRTLHYAIEYLNKRYSTLKTSETNSVIGYYEAKLEKAKTKLAQAEADLRAFSEKHQVLDYDEEARNVASSREALNGEYNQELMRKNAAKAALDALNGRMGQQGSIRAANNDLTEKQKKLSDAENKLANARAYGQPQTVIAQLQASVKQASEDLKVSAQKYDAAANSNDAIPAQTMANDRLMKSLEYEESSARLELYKKRMDDYAAKTNEYGPLGTQLRQLNRTLAIAEKEYLDLIQNVDQSKTRRQDVSIGGTLEVLDAPDFPLVPLPSKRIQMVAIGFGVGLFIALLLTALRFWLDKRIQSPEQAESMIGMPVAALFPTVKKPQVFTRASMASRSMFEQLFNAINVEVTQNTTKPYPPIITLFSIRSKQGKTWVANGLVDLYENADQKVAYCYPRVTGKEQREFKQGVTYFPYTIRPDFMNVTGVDYLVDYSQGFDGSQFDRIILELPALINNQIPVYLLKSSALSLLIIDASSPWARAEKQLLSMYVRVTNQPIFTVLNRVEGNYVEVPGRADVMPKPVSPATSLQPQRNML</sequence>
<reference evidence="3 4" key="1">
    <citation type="submission" date="2020-07" db="EMBL/GenBank/DDBJ databases">
        <title>Spirosoma foliorum sp. nov., isolated from the leaves on the Nejang mountain Korea, Republic of.</title>
        <authorList>
            <person name="Ho H."/>
            <person name="Lee Y.-J."/>
            <person name="Nurcahyanto D.-A."/>
            <person name="Kim S.-G."/>
        </authorList>
    </citation>
    <scope>NUCLEOTIDE SEQUENCE [LARGE SCALE GENOMIC DNA]</scope>
    <source>
        <strain evidence="3 4">PL0136</strain>
    </source>
</reference>
<dbReference type="Proteomes" id="UP000515369">
    <property type="component" value="Chromosome"/>
</dbReference>
<keyword evidence="2" id="KW-0812">Transmembrane</keyword>
<protein>
    <submittedName>
        <fullName evidence="3">Lipopolysaccharide biosynthesis protein</fullName>
    </submittedName>
</protein>
<feature type="coiled-coil region" evidence="1">
    <location>
        <begin position="381"/>
        <end position="439"/>
    </location>
</feature>
<feature type="coiled-coil region" evidence="1">
    <location>
        <begin position="222"/>
        <end position="249"/>
    </location>
</feature>
<gene>
    <name evidence="3" type="ORF">H3H32_13685</name>
</gene>
<proteinExistence type="predicted"/>